<evidence type="ECO:0000313" key="1">
    <source>
        <dbReference type="EnsemblPlants" id="OGLUM11G19100.1"/>
    </source>
</evidence>
<dbReference type="Gramene" id="OGLUM11G19100.1">
    <property type="protein sequence ID" value="OGLUM11G19100.1"/>
    <property type="gene ID" value="OGLUM11G19100"/>
</dbReference>
<reference evidence="1" key="2">
    <citation type="submission" date="2018-05" db="EMBL/GenBank/DDBJ databases">
        <title>OgluRS3 (Oryza glumaepatula Reference Sequence Version 3).</title>
        <authorList>
            <person name="Zhang J."/>
            <person name="Kudrna D."/>
            <person name="Lee S."/>
            <person name="Talag J."/>
            <person name="Welchert J."/>
            <person name="Wing R.A."/>
        </authorList>
    </citation>
    <scope>NUCLEOTIDE SEQUENCE [LARGE SCALE GENOMIC DNA]</scope>
</reference>
<dbReference type="EnsemblPlants" id="OGLUM11G19100.1">
    <property type="protein sequence ID" value="OGLUM11G19100.1"/>
    <property type="gene ID" value="OGLUM11G19100"/>
</dbReference>
<dbReference type="Proteomes" id="UP000026961">
    <property type="component" value="Chromosome 11"/>
</dbReference>
<keyword evidence="2" id="KW-1185">Reference proteome</keyword>
<organism evidence="1">
    <name type="scientific">Oryza glumipatula</name>
    <dbReference type="NCBI Taxonomy" id="40148"/>
    <lineage>
        <taxon>Eukaryota</taxon>
        <taxon>Viridiplantae</taxon>
        <taxon>Streptophyta</taxon>
        <taxon>Embryophyta</taxon>
        <taxon>Tracheophyta</taxon>
        <taxon>Spermatophyta</taxon>
        <taxon>Magnoliopsida</taxon>
        <taxon>Liliopsida</taxon>
        <taxon>Poales</taxon>
        <taxon>Poaceae</taxon>
        <taxon>BOP clade</taxon>
        <taxon>Oryzoideae</taxon>
        <taxon>Oryzeae</taxon>
        <taxon>Oryzinae</taxon>
        <taxon>Oryza</taxon>
    </lineage>
</organism>
<dbReference type="HOGENOM" id="CLU_2227329_0_0_1"/>
<proteinExistence type="predicted"/>
<sequence>MSFTNCSSDLCRFRDDDGDDNGPLQIILRSLTDDDVQLRYGAGEKKAEEFSQLLEDEMNQNDLLLLTHAAASLQLAQWLLLLNDLLLEDDESRAAAVGLLDEYCEW</sequence>
<accession>A0A0E0BL59</accession>
<evidence type="ECO:0000313" key="2">
    <source>
        <dbReference type="Proteomes" id="UP000026961"/>
    </source>
</evidence>
<reference evidence="1" key="1">
    <citation type="submission" date="2015-04" db="UniProtKB">
        <authorList>
            <consortium name="EnsemblPlants"/>
        </authorList>
    </citation>
    <scope>IDENTIFICATION</scope>
</reference>
<protein>
    <submittedName>
        <fullName evidence="1">Uncharacterized protein</fullName>
    </submittedName>
</protein>
<name>A0A0E0BL59_9ORYZ</name>
<dbReference type="AlphaFoldDB" id="A0A0E0BL59"/>